<dbReference type="InterPro" id="IPR012677">
    <property type="entry name" value="Nucleotide-bd_a/b_plait_sf"/>
</dbReference>
<organism evidence="5 6">
    <name type="scientific">Chlorella ohadii</name>
    <dbReference type="NCBI Taxonomy" id="2649997"/>
    <lineage>
        <taxon>Eukaryota</taxon>
        <taxon>Viridiplantae</taxon>
        <taxon>Chlorophyta</taxon>
        <taxon>core chlorophytes</taxon>
        <taxon>Trebouxiophyceae</taxon>
        <taxon>Chlorellales</taxon>
        <taxon>Chlorellaceae</taxon>
        <taxon>Chlorella clade</taxon>
        <taxon>Chlorella</taxon>
    </lineage>
</organism>
<dbReference type="PANTHER" id="PTHR23147">
    <property type="entry name" value="SERINE/ARGININE RICH SPLICING FACTOR"/>
    <property type="match status" value="1"/>
</dbReference>
<feature type="compositionally biased region" description="Gly residues" evidence="3">
    <location>
        <begin position="74"/>
        <end position="98"/>
    </location>
</feature>
<dbReference type="Gene3D" id="3.30.70.330">
    <property type="match status" value="1"/>
</dbReference>
<keyword evidence="1" id="KW-0508">mRNA splicing</keyword>
<dbReference type="InterPro" id="IPR000504">
    <property type="entry name" value="RRM_dom"/>
</dbReference>
<name>A0AAD5H4G8_9CHLO</name>
<dbReference type="SUPFAM" id="SSF54928">
    <property type="entry name" value="RNA-binding domain, RBD"/>
    <property type="match status" value="1"/>
</dbReference>
<keyword evidence="6" id="KW-1185">Reference proteome</keyword>
<feature type="domain" description="RRM" evidence="4">
    <location>
        <begin position="8"/>
        <end position="69"/>
    </location>
</feature>
<accession>A0AAD5H4G8</accession>
<gene>
    <name evidence="5" type="ORF">COHA_006380</name>
</gene>
<dbReference type="EMBL" id="JADXDR010000090">
    <property type="protein sequence ID" value="KAI7839900.1"/>
    <property type="molecule type" value="Genomic_DNA"/>
</dbReference>
<evidence type="ECO:0000313" key="6">
    <source>
        <dbReference type="Proteomes" id="UP001205105"/>
    </source>
</evidence>
<dbReference type="InterPro" id="IPR035979">
    <property type="entry name" value="RBD_domain_sf"/>
</dbReference>
<protein>
    <recommendedName>
        <fullName evidence="4">RRM domain-containing protein</fullName>
    </recommendedName>
</protein>
<comment type="caution">
    <text evidence="5">The sequence shown here is derived from an EMBL/GenBank/DDBJ whole genome shotgun (WGS) entry which is preliminary data.</text>
</comment>
<feature type="region of interest" description="Disordered" evidence="3">
    <location>
        <begin position="62"/>
        <end position="161"/>
    </location>
</feature>
<dbReference type="PROSITE" id="PS50102">
    <property type="entry name" value="RRM"/>
    <property type="match status" value="1"/>
</dbReference>
<reference evidence="5" key="1">
    <citation type="submission" date="2020-11" db="EMBL/GenBank/DDBJ databases">
        <title>Chlorella ohadii genome sequencing and assembly.</title>
        <authorList>
            <person name="Murik O."/>
            <person name="Treves H."/>
            <person name="Kedem I."/>
            <person name="Shotland Y."/>
            <person name="Kaplan A."/>
        </authorList>
    </citation>
    <scope>NUCLEOTIDE SEQUENCE</scope>
    <source>
        <strain evidence="5">1</strain>
    </source>
</reference>
<dbReference type="Proteomes" id="UP001205105">
    <property type="component" value="Unassembled WGS sequence"/>
</dbReference>
<feature type="compositionally biased region" description="Basic and acidic residues" evidence="3">
    <location>
        <begin position="99"/>
        <end position="161"/>
    </location>
</feature>
<evidence type="ECO:0000313" key="5">
    <source>
        <dbReference type="EMBL" id="KAI7839900.1"/>
    </source>
</evidence>
<dbReference type="SMART" id="SM00360">
    <property type="entry name" value="RRM"/>
    <property type="match status" value="1"/>
</dbReference>
<evidence type="ECO:0000259" key="4">
    <source>
        <dbReference type="PROSITE" id="PS50102"/>
    </source>
</evidence>
<dbReference type="InterPro" id="IPR050907">
    <property type="entry name" value="SRSF"/>
</dbReference>
<dbReference type="AlphaFoldDB" id="A0AAD5H4G8"/>
<sequence>MSYDRGGIRVWVGGLDDRIQQSELEAEFGRYGRVSATWIARNPPGFGFITFEDERDADDAVAGLDGKNGWKCPSGGGGGGGRYGGGGGGGYGGGGYGGGRDDRYESRRDDRYDDRRRDDRYDDRRRDSPRRDDRRDDDRRDRSPQRSRSPRRERDASPKYD</sequence>
<dbReference type="GO" id="GO:0008380">
    <property type="term" value="P:RNA splicing"/>
    <property type="evidence" value="ECO:0007669"/>
    <property type="project" value="UniProtKB-KW"/>
</dbReference>
<dbReference type="GO" id="GO:0003723">
    <property type="term" value="F:RNA binding"/>
    <property type="evidence" value="ECO:0007669"/>
    <property type="project" value="UniProtKB-UniRule"/>
</dbReference>
<dbReference type="Pfam" id="PF00076">
    <property type="entry name" value="RRM_1"/>
    <property type="match status" value="1"/>
</dbReference>
<evidence type="ECO:0000256" key="1">
    <source>
        <dbReference type="ARBA" id="ARBA00023187"/>
    </source>
</evidence>
<evidence type="ECO:0000256" key="3">
    <source>
        <dbReference type="SAM" id="MobiDB-lite"/>
    </source>
</evidence>
<keyword evidence="2" id="KW-0694">RNA-binding</keyword>
<evidence type="ECO:0000256" key="2">
    <source>
        <dbReference type="PROSITE-ProRule" id="PRU00176"/>
    </source>
</evidence>
<keyword evidence="1" id="KW-0507">mRNA processing</keyword>
<proteinExistence type="predicted"/>